<feature type="transmembrane region" description="Helical" evidence="6">
    <location>
        <begin position="164"/>
        <end position="184"/>
    </location>
</feature>
<dbReference type="Proteomes" id="UP001345219">
    <property type="component" value="Chromosome 2"/>
</dbReference>
<feature type="transmembrane region" description="Helical" evidence="6">
    <location>
        <begin position="196"/>
        <end position="216"/>
    </location>
</feature>
<dbReference type="EMBL" id="JAXIOK010000015">
    <property type="protein sequence ID" value="KAK4754557.1"/>
    <property type="molecule type" value="Genomic_DNA"/>
</dbReference>
<gene>
    <name evidence="8" type="ORF">SAY87_002661</name>
</gene>
<evidence type="ECO:0000256" key="5">
    <source>
        <dbReference type="SAM" id="MobiDB-lite"/>
    </source>
</evidence>
<evidence type="ECO:0000256" key="4">
    <source>
        <dbReference type="ARBA" id="ARBA00023136"/>
    </source>
</evidence>
<feature type="transmembrane region" description="Helical" evidence="6">
    <location>
        <begin position="261"/>
        <end position="283"/>
    </location>
</feature>
<feature type="transmembrane region" description="Helical" evidence="6">
    <location>
        <begin position="345"/>
        <end position="372"/>
    </location>
</feature>
<evidence type="ECO:0000256" key="1">
    <source>
        <dbReference type="ARBA" id="ARBA00004141"/>
    </source>
</evidence>
<dbReference type="InterPro" id="IPR036259">
    <property type="entry name" value="MFS_trans_sf"/>
</dbReference>
<keyword evidence="3 6" id="KW-1133">Transmembrane helix</keyword>
<evidence type="ECO:0000313" key="9">
    <source>
        <dbReference type="Proteomes" id="UP001345219"/>
    </source>
</evidence>
<dbReference type="PANTHER" id="PTHR21576">
    <property type="entry name" value="UNCHARACTERIZED NODULIN-LIKE PROTEIN"/>
    <property type="match status" value="1"/>
</dbReference>
<keyword evidence="2 6" id="KW-0812">Transmembrane</keyword>
<dbReference type="GO" id="GO:0016020">
    <property type="term" value="C:membrane"/>
    <property type="evidence" value="ECO:0007669"/>
    <property type="project" value="UniProtKB-SubCell"/>
</dbReference>
<dbReference type="Pfam" id="PF06813">
    <property type="entry name" value="Nodulin-like"/>
    <property type="match status" value="1"/>
</dbReference>
<keyword evidence="4 6" id="KW-0472">Membrane</keyword>
<feature type="transmembrane region" description="Helical" evidence="6">
    <location>
        <begin position="35"/>
        <end position="57"/>
    </location>
</feature>
<feature type="domain" description="Nodulin-like" evidence="7">
    <location>
        <begin position="34"/>
        <end position="282"/>
    </location>
</feature>
<proteinExistence type="predicted"/>
<feature type="transmembrane region" description="Helical" evidence="6">
    <location>
        <begin position="99"/>
        <end position="120"/>
    </location>
</feature>
<feature type="transmembrane region" description="Helical" evidence="6">
    <location>
        <begin position="392"/>
        <end position="415"/>
    </location>
</feature>
<feature type="transmembrane region" description="Helical" evidence="6">
    <location>
        <begin position="228"/>
        <end position="249"/>
    </location>
</feature>
<dbReference type="InterPro" id="IPR010658">
    <property type="entry name" value="Nodulin-like"/>
</dbReference>
<dbReference type="PANTHER" id="PTHR21576:SF84">
    <property type="entry name" value="FAMILY PROTEIN, PUTATIVE, EXPRESSED-RELATED"/>
    <property type="match status" value="1"/>
</dbReference>
<sequence length="462" mass="50523">MVVARISTGRGSGSGPMMGMSDMSSLARQVVTGRWFMVFASFLIMAAAGATYMFGLYSQDIKSALGYDQTTLNLLSFFKDVGGNVGILSGLINEVTPPWVVLSIGSVLNLLGYLMIWLSVTKRVARPNVWQMCLYICIGANSQTFANTGSLVTCVKNFPRSRGVVLGILTGYVGLSGVIIRHIFDALYFHDIKALILLIGWLPAAISFAFLRTIRIMKVVRQPNEVKVFYNFLYISLGLAGFLMIMIITEKQIGNDNFPRAGYGASVAGDMFLLFLPLLIVVIEEYKIWVKKRQTLNSTLSITTESLKPPEPPMALPKPEPELEKAPSCWRTAFRRPARGEDYTILQALFSVDMLILFIASMCGVGGTLTAIDNLGQIGISLNYPKQSIGTFVTLVSIWNYLGRVAVGFVSEIVLAKYKFPRPLMLTTSSSSPASATSSSLLTSPSASERSGLSSSRSYRSF</sequence>
<comment type="subcellular location">
    <subcellularLocation>
        <location evidence="1">Membrane</location>
        <topology evidence="1">Multi-pass membrane protein</topology>
    </subcellularLocation>
</comment>
<accession>A0AAN7JX31</accession>
<evidence type="ECO:0000256" key="3">
    <source>
        <dbReference type="ARBA" id="ARBA00022989"/>
    </source>
</evidence>
<name>A0AAN7JX31_9MYRT</name>
<evidence type="ECO:0000256" key="2">
    <source>
        <dbReference type="ARBA" id="ARBA00022692"/>
    </source>
</evidence>
<feature type="region of interest" description="Disordered" evidence="5">
    <location>
        <begin position="428"/>
        <end position="462"/>
    </location>
</feature>
<organism evidence="8 9">
    <name type="scientific">Trapa incisa</name>
    <dbReference type="NCBI Taxonomy" id="236973"/>
    <lineage>
        <taxon>Eukaryota</taxon>
        <taxon>Viridiplantae</taxon>
        <taxon>Streptophyta</taxon>
        <taxon>Embryophyta</taxon>
        <taxon>Tracheophyta</taxon>
        <taxon>Spermatophyta</taxon>
        <taxon>Magnoliopsida</taxon>
        <taxon>eudicotyledons</taxon>
        <taxon>Gunneridae</taxon>
        <taxon>Pentapetalae</taxon>
        <taxon>rosids</taxon>
        <taxon>malvids</taxon>
        <taxon>Myrtales</taxon>
        <taxon>Lythraceae</taxon>
        <taxon>Trapa</taxon>
    </lineage>
</organism>
<evidence type="ECO:0000259" key="7">
    <source>
        <dbReference type="Pfam" id="PF06813"/>
    </source>
</evidence>
<evidence type="ECO:0000256" key="6">
    <source>
        <dbReference type="SAM" id="Phobius"/>
    </source>
</evidence>
<comment type="caution">
    <text evidence="8">The sequence shown here is derived from an EMBL/GenBank/DDBJ whole genome shotgun (WGS) entry which is preliminary data.</text>
</comment>
<dbReference type="AlphaFoldDB" id="A0AAN7JX31"/>
<dbReference type="SUPFAM" id="SSF103473">
    <property type="entry name" value="MFS general substrate transporter"/>
    <property type="match status" value="1"/>
</dbReference>
<protein>
    <recommendedName>
        <fullName evidence="7">Nodulin-like domain-containing protein</fullName>
    </recommendedName>
</protein>
<reference evidence="8 9" key="1">
    <citation type="journal article" date="2023" name="Hortic Res">
        <title>Pangenome of water caltrop reveals structural variations and asymmetric subgenome divergence after allopolyploidization.</title>
        <authorList>
            <person name="Zhang X."/>
            <person name="Chen Y."/>
            <person name="Wang L."/>
            <person name="Yuan Y."/>
            <person name="Fang M."/>
            <person name="Shi L."/>
            <person name="Lu R."/>
            <person name="Comes H.P."/>
            <person name="Ma Y."/>
            <person name="Chen Y."/>
            <person name="Huang G."/>
            <person name="Zhou Y."/>
            <person name="Zheng Z."/>
            <person name="Qiu Y."/>
        </authorList>
    </citation>
    <scope>NUCLEOTIDE SEQUENCE [LARGE SCALE GENOMIC DNA]</scope>
    <source>
        <tissue evidence="8">Roots</tissue>
    </source>
</reference>
<keyword evidence="9" id="KW-1185">Reference proteome</keyword>
<evidence type="ECO:0000313" key="8">
    <source>
        <dbReference type="EMBL" id="KAK4754557.1"/>
    </source>
</evidence>